<accession>A0ABQ5FAE4</accession>
<reference evidence="2" key="2">
    <citation type="submission" date="2022-01" db="EMBL/GenBank/DDBJ databases">
        <authorList>
            <person name="Yamashiro T."/>
            <person name="Shiraishi A."/>
            <person name="Satake H."/>
            <person name="Nakayama K."/>
        </authorList>
    </citation>
    <scope>NUCLEOTIDE SEQUENCE</scope>
</reference>
<keyword evidence="1" id="KW-1133">Transmembrane helix</keyword>
<evidence type="ECO:0000256" key="1">
    <source>
        <dbReference type="SAM" id="Phobius"/>
    </source>
</evidence>
<dbReference type="EMBL" id="BQNB010017183">
    <property type="protein sequence ID" value="GJT60260.1"/>
    <property type="molecule type" value="Genomic_DNA"/>
</dbReference>
<keyword evidence="3" id="KW-1185">Reference proteome</keyword>
<reference evidence="2" key="1">
    <citation type="journal article" date="2022" name="Int. J. Mol. Sci.">
        <title>Draft Genome of Tanacetum Coccineum: Genomic Comparison of Closely Related Tanacetum-Family Plants.</title>
        <authorList>
            <person name="Yamashiro T."/>
            <person name="Shiraishi A."/>
            <person name="Nakayama K."/>
            <person name="Satake H."/>
        </authorList>
    </citation>
    <scope>NUCLEOTIDE SEQUENCE</scope>
</reference>
<sequence length="111" mass="12444">MVSLLTRRCKQRRPETFWRMCIGLARALFMNPTILLLDEEWELIAAAAERRMMRHKPVEALEMAIEGSPHELETKDASFIFAAMCCVPTDALGMLGTIGTGVAIYVTLLDS</sequence>
<name>A0ABQ5FAE4_9ASTR</name>
<evidence type="ECO:0000313" key="2">
    <source>
        <dbReference type="EMBL" id="GJT60260.1"/>
    </source>
</evidence>
<protein>
    <submittedName>
        <fullName evidence="2">Uncharacterized protein</fullName>
    </submittedName>
</protein>
<dbReference type="Proteomes" id="UP001151760">
    <property type="component" value="Unassembled WGS sequence"/>
</dbReference>
<comment type="caution">
    <text evidence="2">The sequence shown here is derived from an EMBL/GenBank/DDBJ whole genome shotgun (WGS) entry which is preliminary data.</text>
</comment>
<proteinExistence type="predicted"/>
<keyword evidence="1" id="KW-0812">Transmembrane</keyword>
<gene>
    <name evidence="2" type="ORF">Tco_1003793</name>
</gene>
<organism evidence="2 3">
    <name type="scientific">Tanacetum coccineum</name>
    <dbReference type="NCBI Taxonomy" id="301880"/>
    <lineage>
        <taxon>Eukaryota</taxon>
        <taxon>Viridiplantae</taxon>
        <taxon>Streptophyta</taxon>
        <taxon>Embryophyta</taxon>
        <taxon>Tracheophyta</taxon>
        <taxon>Spermatophyta</taxon>
        <taxon>Magnoliopsida</taxon>
        <taxon>eudicotyledons</taxon>
        <taxon>Gunneridae</taxon>
        <taxon>Pentapetalae</taxon>
        <taxon>asterids</taxon>
        <taxon>campanulids</taxon>
        <taxon>Asterales</taxon>
        <taxon>Asteraceae</taxon>
        <taxon>Asteroideae</taxon>
        <taxon>Anthemideae</taxon>
        <taxon>Anthemidinae</taxon>
        <taxon>Tanacetum</taxon>
    </lineage>
</organism>
<evidence type="ECO:0000313" key="3">
    <source>
        <dbReference type="Proteomes" id="UP001151760"/>
    </source>
</evidence>
<keyword evidence="1" id="KW-0472">Membrane</keyword>
<feature type="transmembrane region" description="Helical" evidence="1">
    <location>
        <begin position="79"/>
        <end position="108"/>
    </location>
</feature>